<organism evidence="7 8">
    <name type="scientific">Rhizopus delemar (strain RA 99-880 / ATCC MYA-4621 / FGSC 9543 / NRRL 43880)</name>
    <name type="common">Mucormycosis agent</name>
    <name type="synonym">Rhizopus arrhizus var. delemar</name>
    <dbReference type="NCBI Taxonomy" id="246409"/>
    <lineage>
        <taxon>Eukaryota</taxon>
        <taxon>Fungi</taxon>
        <taxon>Fungi incertae sedis</taxon>
        <taxon>Mucoromycota</taxon>
        <taxon>Mucoromycotina</taxon>
        <taxon>Mucoromycetes</taxon>
        <taxon>Mucorales</taxon>
        <taxon>Mucorineae</taxon>
        <taxon>Rhizopodaceae</taxon>
        <taxon>Rhizopus</taxon>
    </lineage>
</organism>
<dbReference type="Pfam" id="PF00412">
    <property type="entry name" value="LIM"/>
    <property type="match status" value="2"/>
</dbReference>
<evidence type="ECO:0000313" key="7">
    <source>
        <dbReference type="EMBL" id="EIE79156.1"/>
    </source>
</evidence>
<dbReference type="EMBL" id="CH476733">
    <property type="protein sequence ID" value="EIE79156.1"/>
    <property type="molecule type" value="Genomic_DNA"/>
</dbReference>
<protein>
    <recommendedName>
        <fullName evidence="6">LIM zinc-binding domain-containing protein</fullName>
    </recommendedName>
</protein>
<gene>
    <name evidence="7" type="ORF">RO3G_03861</name>
</gene>
<evidence type="ECO:0000256" key="3">
    <source>
        <dbReference type="ARBA" id="ARBA00022833"/>
    </source>
</evidence>
<dbReference type="PANTHER" id="PTHR24205:SF16">
    <property type="entry name" value="GH01042P-RELATED"/>
    <property type="match status" value="1"/>
</dbReference>
<proteinExistence type="predicted"/>
<dbReference type="GO" id="GO:0005634">
    <property type="term" value="C:nucleus"/>
    <property type="evidence" value="ECO:0007669"/>
    <property type="project" value="TreeGrafter"/>
</dbReference>
<dbReference type="Proteomes" id="UP000009138">
    <property type="component" value="Unassembled WGS sequence"/>
</dbReference>
<feature type="domain" description="LIM zinc-binding" evidence="6">
    <location>
        <begin position="343"/>
        <end position="408"/>
    </location>
</feature>
<dbReference type="PROSITE" id="PS00478">
    <property type="entry name" value="LIM_DOMAIN_1"/>
    <property type="match status" value="1"/>
</dbReference>
<dbReference type="VEuPathDB" id="FungiDB:RO3G_03861"/>
<evidence type="ECO:0000259" key="6">
    <source>
        <dbReference type="PROSITE" id="PS50023"/>
    </source>
</evidence>
<reference evidence="7 8" key="1">
    <citation type="journal article" date="2009" name="PLoS Genet.">
        <title>Genomic analysis of the basal lineage fungus Rhizopus oryzae reveals a whole-genome duplication.</title>
        <authorList>
            <person name="Ma L.-J."/>
            <person name="Ibrahim A.S."/>
            <person name="Skory C."/>
            <person name="Grabherr M.G."/>
            <person name="Burger G."/>
            <person name="Butler M."/>
            <person name="Elias M."/>
            <person name="Idnurm A."/>
            <person name="Lang B.F."/>
            <person name="Sone T."/>
            <person name="Abe A."/>
            <person name="Calvo S.E."/>
            <person name="Corrochano L.M."/>
            <person name="Engels R."/>
            <person name="Fu J."/>
            <person name="Hansberg W."/>
            <person name="Kim J.-M."/>
            <person name="Kodira C.D."/>
            <person name="Koehrsen M.J."/>
            <person name="Liu B."/>
            <person name="Miranda-Saavedra D."/>
            <person name="O'Leary S."/>
            <person name="Ortiz-Castellanos L."/>
            <person name="Poulter R."/>
            <person name="Rodriguez-Romero J."/>
            <person name="Ruiz-Herrera J."/>
            <person name="Shen Y.-Q."/>
            <person name="Zeng Q."/>
            <person name="Galagan J."/>
            <person name="Birren B.W."/>
            <person name="Cuomo C.A."/>
            <person name="Wickes B.L."/>
        </authorList>
    </citation>
    <scope>NUCLEOTIDE SEQUENCE [LARGE SCALE GENOMIC DNA]</scope>
    <source>
        <strain evidence="8">RA 99-880 / ATCC MYA-4621 / FGSC 9543 / NRRL 43880</strain>
    </source>
</reference>
<dbReference type="InParanoid" id="I1BSH6"/>
<dbReference type="GeneID" id="93610832"/>
<dbReference type="STRING" id="246409.I1BSH6"/>
<dbReference type="GO" id="GO:0046872">
    <property type="term" value="F:metal ion binding"/>
    <property type="evidence" value="ECO:0007669"/>
    <property type="project" value="UniProtKB-KW"/>
</dbReference>
<dbReference type="SMART" id="SM00132">
    <property type="entry name" value="LIM"/>
    <property type="match status" value="3"/>
</dbReference>
<dbReference type="PROSITE" id="PS50023">
    <property type="entry name" value="LIM_DOMAIN_2"/>
    <property type="match status" value="2"/>
</dbReference>
<name>I1BSH6_RHIO9</name>
<evidence type="ECO:0000256" key="5">
    <source>
        <dbReference type="PROSITE-ProRule" id="PRU00125"/>
    </source>
</evidence>
<dbReference type="PANTHER" id="PTHR24205">
    <property type="entry name" value="FOUR AND A HALF LIM DOMAINS PROTEIN"/>
    <property type="match status" value="1"/>
</dbReference>
<evidence type="ECO:0000256" key="1">
    <source>
        <dbReference type="ARBA" id="ARBA00022723"/>
    </source>
</evidence>
<dbReference type="CDD" id="cd08368">
    <property type="entry name" value="LIM"/>
    <property type="match status" value="1"/>
</dbReference>
<dbReference type="InterPro" id="IPR001781">
    <property type="entry name" value="Znf_LIM"/>
</dbReference>
<dbReference type="OMA" id="KASKWHK"/>
<evidence type="ECO:0000313" key="8">
    <source>
        <dbReference type="Proteomes" id="UP000009138"/>
    </source>
</evidence>
<dbReference type="eggNOG" id="KOG1700">
    <property type="taxonomic scope" value="Eukaryota"/>
</dbReference>
<feature type="domain" description="LIM zinc-binding" evidence="6">
    <location>
        <begin position="181"/>
        <end position="240"/>
    </location>
</feature>
<keyword evidence="2" id="KW-0677">Repeat</keyword>
<keyword evidence="1 5" id="KW-0479">Metal-binding</keyword>
<evidence type="ECO:0000256" key="2">
    <source>
        <dbReference type="ARBA" id="ARBA00022737"/>
    </source>
</evidence>
<dbReference type="GO" id="GO:0003712">
    <property type="term" value="F:transcription coregulator activity"/>
    <property type="evidence" value="ECO:0007669"/>
    <property type="project" value="TreeGrafter"/>
</dbReference>
<keyword evidence="8" id="KW-1185">Reference proteome</keyword>
<dbReference type="RefSeq" id="XP_067514552.1">
    <property type="nucleotide sequence ID" value="XM_067658451.1"/>
</dbReference>
<dbReference type="OrthoDB" id="1112565at2759"/>
<dbReference type="Gene3D" id="2.10.110.10">
    <property type="entry name" value="Cysteine Rich Protein"/>
    <property type="match status" value="3"/>
</dbReference>
<dbReference type="AlphaFoldDB" id="I1BSH6"/>
<keyword evidence="3 5" id="KW-0862">Zinc</keyword>
<sequence length="408" mass="45763">MSFCRCGELSNNERCKKCGFDFISSSSTSKRSMVDRWQSRYLGSIVGLDSLTSRKDEPDTKCVPFSPMNKRATSLYKDISSPLSNLLDHRRSKLRELKSKDFFTPPSSEQVAPVKAEKACKECNKKLSGKLARIPNTQERYHWSCLKCEGCKGLFENTSFVVDPYKKVYHPQCAIFMSPSVTCSRCSLVISEKYVAIDNSSLHLKCFRCTGCQKVLQPSSIYTDIQGYFCQQCTNDRLSDNQEQLSKHMKIVPQPQTVSSTQPSIILDNNSLLCEDNMSDTSSISSENDIADTYASMSISTPTSRCSYSTPAHRKVAPKNDIVKPSLLMSSRGRPLPRFGVVRDCPRCNERITSVHDEIPGPKASRWHKKCLVCTGCTKTLDSGTTVKEDKTTGKLYPWCTTCLLIVE</sequence>
<evidence type="ECO:0000256" key="4">
    <source>
        <dbReference type="ARBA" id="ARBA00023038"/>
    </source>
</evidence>
<keyword evidence="4 5" id="KW-0440">LIM domain</keyword>
<accession>I1BSH6</accession>